<feature type="compositionally biased region" description="Polar residues" evidence="1">
    <location>
        <begin position="184"/>
        <end position="198"/>
    </location>
</feature>
<dbReference type="AlphaFoldDB" id="A0A5C5WSA5"/>
<comment type="caution">
    <text evidence="3">The sequence shown here is derived from an EMBL/GenBank/DDBJ whole genome shotgun (WGS) entry which is preliminary data.</text>
</comment>
<sequence>MVQIEPPGTAEANGDVAAPIAPISPIAMGQSPVDSEAITEDGISGSLNSESDAEGLGIPSDGPAFAGGPPLPTDPNAVDQSLSGVPPTTLAWQSDRTRKTRQTAMVAMLAVSTLFITGLMFFWFVKSQSGVATMPDPSPVIETSPAIDETSADSVPTESSTQNSTASEEIAQANDLNVDEPGSMDQSQTSVQTPNQKTADQEMSDPEASDQTSGKPTEPTVVDTPASDSIIPSSLLPKSPLDGMPTSDQPLGLPAVKQDLLPSNQVPGKSDEGPEEGMLAELPAGLQQFTPLLLLDGLPQKPTLQAPPSIEQVQIDSAEEDEDELGMEPPPPIDVKADLAIRMAFRSNGYALPSFVLLISQTTGVPIQLDWVSLDLGGINIADPITTTGKVRTAKQWLEDIAAQVDGEIRPEATMVVLTMTDDAFATKKQPLLLLDDFNAGQVSAEKVIDDFMEEVNVAGGNRNVDGEVESADDVEAGDVEPAPAQLPLMTPRQSDQLRILATETLRRMRNIEGKVADDRIRRWTQLGAPSSDLWKELEGGKTIPQVDTPIAAAGFLRRSAQATGAVLMVNWHDANRRGMRPNRLVFPIARDDAGNTLSSLLDEFSLQVRAVDQNHWWLGSPATYDRLPVIVGSEPMATEADARRFQLLMDQIMQNAGRDSYRITFDPESKRYLMLVPRYIARQLPKVGGAVAAN</sequence>
<dbReference type="Proteomes" id="UP000316598">
    <property type="component" value="Unassembled WGS sequence"/>
</dbReference>
<dbReference type="EMBL" id="SJPI01000001">
    <property type="protein sequence ID" value="TWT53398.1"/>
    <property type="molecule type" value="Genomic_DNA"/>
</dbReference>
<keyword evidence="4" id="KW-1185">Reference proteome</keyword>
<feature type="region of interest" description="Disordered" evidence="1">
    <location>
        <begin position="28"/>
        <end position="89"/>
    </location>
</feature>
<protein>
    <submittedName>
        <fullName evidence="3">Uncharacterized protein</fullName>
    </submittedName>
</protein>
<evidence type="ECO:0000313" key="3">
    <source>
        <dbReference type="EMBL" id="TWT53398.1"/>
    </source>
</evidence>
<keyword evidence="2" id="KW-1133">Transmembrane helix</keyword>
<dbReference type="OrthoDB" id="208996at2"/>
<keyword evidence="2" id="KW-0812">Transmembrane</keyword>
<proteinExistence type="predicted"/>
<dbReference type="RefSeq" id="WP_146513621.1">
    <property type="nucleotide sequence ID" value="NZ_SJPI01000001.1"/>
</dbReference>
<gene>
    <name evidence="3" type="ORF">Pla22_10270</name>
</gene>
<accession>A0A5C5WSA5</accession>
<feature type="compositionally biased region" description="Polar residues" evidence="1">
    <location>
        <begin position="152"/>
        <end position="167"/>
    </location>
</feature>
<name>A0A5C5WSA5_9BACT</name>
<keyword evidence="2" id="KW-0472">Membrane</keyword>
<feature type="region of interest" description="Disordered" evidence="1">
    <location>
        <begin position="132"/>
        <end position="254"/>
    </location>
</feature>
<evidence type="ECO:0000256" key="2">
    <source>
        <dbReference type="SAM" id="Phobius"/>
    </source>
</evidence>
<evidence type="ECO:0000313" key="4">
    <source>
        <dbReference type="Proteomes" id="UP000316598"/>
    </source>
</evidence>
<reference evidence="3 4" key="1">
    <citation type="submission" date="2019-02" db="EMBL/GenBank/DDBJ databases">
        <title>Deep-cultivation of Planctomycetes and their phenomic and genomic characterization uncovers novel biology.</title>
        <authorList>
            <person name="Wiegand S."/>
            <person name="Jogler M."/>
            <person name="Boedeker C."/>
            <person name="Pinto D."/>
            <person name="Vollmers J."/>
            <person name="Rivas-Marin E."/>
            <person name="Kohn T."/>
            <person name="Peeters S.H."/>
            <person name="Heuer A."/>
            <person name="Rast P."/>
            <person name="Oberbeckmann S."/>
            <person name="Bunk B."/>
            <person name="Jeske O."/>
            <person name="Meyerdierks A."/>
            <person name="Storesund J.E."/>
            <person name="Kallscheuer N."/>
            <person name="Luecker S."/>
            <person name="Lage O.M."/>
            <person name="Pohl T."/>
            <person name="Merkel B.J."/>
            <person name="Hornburger P."/>
            <person name="Mueller R.-W."/>
            <person name="Bruemmer F."/>
            <person name="Labrenz M."/>
            <person name="Spormann A.M."/>
            <person name="Op Den Camp H."/>
            <person name="Overmann J."/>
            <person name="Amann R."/>
            <person name="Jetten M.S.M."/>
            <person name="Mascher T."/>
            <person name="Medema M.H."/>
            <person name="Devos D.P."/>
            <person name="Kaster A.-K."/>
            <person name="Ovreas L."/>
            <person name="Rohde M."/>
            <person name="Galperin M.Y."/>
            <person name="Jogler C."/>
        </authorList>
    </citation>
    <scope>NUCLEOTIDE SEQUENCE [LARGE SCALE GENOMIC DNA]</scope>
    <source>
        <strain evidence="3 4">Pla22</strain>
    </source>
</reference>
<feature type="transmembrane region" description="Helical" evidence="2">
    <location>
        <begin position="104"/>
        <end position="125"/>
    </location>
</feature>
<feature type="compositionally biased region" description="Low complexity" evidence="1">
    <location>
        <begin position="227"/>
        <end position="242"/>
    </location>
</feature>
<evidence type="ECO:0000256" key="1">
    <source>
        <dbReference type="SAM" id="MobiDB-lite"/>
    </source>
</evidence>
<organism evidence="3 4">
    <name type="scientific">Rubripirellula amarantea</name>
    <dbReference type="NCBI Taxonomy" id="2527999"/>
    <lineage>
        <taxon>Bacteria</taxon>
        <taxon>Pseudomonadati</taxon>
        <taxon>Planctomycetota</taxon>
        <taxon>Planctomycetia</taxon>
        <taxon>Pirellulales</taxon>
        <taxon>Pirellulaceae</taxon>
        <taxon>Rubripirellula</taxon>
    </lineage>
</organism>